<dbReference type="InterPro" id="IPR006262">
    <property type="entry name" value="Cyt_deam_tetra"/>
</dbReference>
<keyword evidence="7 15" id="KW-0378">Hydrolase</keyword>
<evidence type="ECO:0000256" key="14">
    <source>
        <dbReference type="PIRSR" id="PIRSR606262-3"/>
    </source>
</evidence>
<evidence type="ECO:0000256" key="7">
    <source>
        <dbReference type="ARBA" id="ARBA00022801"/>
    </source>
</evidence>
<dbReference type="Pfam" id="PF00383">
    <property type="entry name" value="dCMP_cyt_deam_1"/>
    <property type="match status" value="1"/>
</dbReference>
<dbReference type="GO" id="GO:0004126">
    <property type="term" value="F:cytidine deaminase activity"/>
    <property type="evidence" value="ECO:0007669"/>
    <property type="project" value="UniProtKB-UniRule"/>
</dbReference>
<evidence type="ECO:0000256" key="15">
    <source>
        <dbReference type="RuleBase" id="RU364006"/>
    </source>
</evidence>
<dbReference type="RefSeq" id="WP_203653000.1">
    <property type="nucleotide sequence ID" value="NZ_BONR01000001.1"/>
</dbReference>
<dbReference type="PROSITE" id="PS51747">
    <property type="entry name" value="CYT_DCMP_DEAMINASES_2"/>
    <property type="match status" value="1"/>
</dbReference>
<evidence type="ECO:0000256" key="11">
    <source>
        <dbReference type="ARBA" id="ARBA00049558"/>
    </source>
</evidence>
<evidence type="ECO:0000313" key="18">
    <source>
        <dbReference type="Proteomes" id="UP000652354"/>
    </source>
</evidence>
<evidence type="ECO:0000259" key="16">
    <source>
        <dbReference type="PROSITE" id="PS51747"/>
    </source>
</evidence>
<organism evidence="17 18">
    <name type="scientific">Demequina activiva</name>
    <dbReference type="NCBI Taxonomy" id="1582364"/>
    <lineage>
        <taxon>Bacteria</taxon>
        <taxon>Bacillati</taxon>
        <taxon>Actinomycetota</taxon>
        <taxon>Actinomycetes</taxon>
        <taxon>Micrococcales</taxon>
        <taxon>Demequinaceae</taxon>
        <taxon>Demequina</taxon>
    </lineage>
</organism>
<evidence type="ECO:0000256" key="4">
    <source>
        <dbReference type="ARBA" id="ARBA00012783"/>
    </source>
</evidence>
<dbReference type="CDD" id="cd01283">
    <property type="entry name" value="cytidine_deaminase"/>
    <property type="match status" value="1"/>
</dbReference>
<dbReference type="PANTHER" id="PTHR11644">
    <property type="entry name" value="CYTIDINE DEAMINASE"/>
    <property type="match status" value="1"/>
</dbReference>
<dbReference type="AlphaFoldDB" id="A0A919UIN2"/>
<comment type="cofactor">
    <cofactor evidence="1 14 15">
        <name>Zn(2+)</name>
        <dbReference type="ChEBI" id="CHEBI:29105"/>
    </cofactor>
</comment>
<name>A0A919UIN2_9MICO</name>
<sequence length="133" mass="13986">MTQIDWESLRAHARDVTARAYVPYSKFPVGAAALTESGEVVVGANVENASYGLTLCAECALVSKLHVDHGGARLVAFTCVDAHGALLAPCGRCRQLLFEHGGRALLVDTADGVVTMDEFLPGAFGPDDLGRVS</sequence>
<evidence type="ECO:0000256" key="10">
    <source>
        <dbReference type="ARBA" id="ARBA00049252"/>
    </source>
</evidence>
<comment type="function">
    <text evidence="2 15">This enzyme scavenges exogenous and endogenous cytidine and 2'-deoxycytidine for UMP synthesis.</text>
</comment>
<dbReference type="Proteomes" id="UP000652354">
    <property type="component" value="Unassembled WGS sequence"/>
</dbReference>
<feature type="binding site" evidence="14">
    <location>
        <position position="90"/>
    </location>
    <ligand>
        <name>Zn(2+)</name>
        <dbReference type="ChEBI" id="CHEBI:29105"/>
        <note>catalytic</note>
    </ligand>
</feature>
<comment type="similarity">
    <text evidence="3 15">Belongs to the cytidine and deoxycytidylate deaminase family.</text>
</comment>
<proteinExistence type="inferred from homology"/>
<keyword evidence="8 14" id="KW-0862">Zinc</keyword>
<evidence type="ECO:0000256" key="9">
    <source>
        <dbReference type="ARBA" id="ARBA00032005"/>
    </source>
</evidence>
<keyword evidence="6 14" id="KW-0479">Metal-binding</keyword>
<protein>
    <recommendedName>
        <fullName evidence="5 15">Cytidine deaminase</fullName>
        <ecNumber evidence="4 15">3.5.4.5</ecNumber>
    </recommendedName>
    <alternativeName>
        <fullName evidence="9 15">Cytidine aminohydrolase</fullName>
    </alternativeName>
</protein>
<dbReference type="InterPro" id="IPR016193">
    <property type="entry name" value="Cytidine_deaminase-like"/>
</dbReference>
<reference evidence="17" key="1">
    <citation type="submission" date="2021-01" db="EMBL/GenBank/DDBJ databases">
        <title>Whole genome shotgun sequence of Demequina activiva NBRC 110675.</title>
        <authorList>
            <person name="Komaki H."/>
            <person name="Tamura T."/>
        </authorList>
    </citation>
    <scope>NUCLEOTIDE SEQUENCE</scope>
    <source>
        <strain evidence="17">NBRC 110675</strain>
    </source>
</reference>
<dbReference type="InterPro" id="IPR002125">
    <property type="entry name" value="CMP_dCMP_dom"/>
</dbReference>
<keyword evidence="18" id="KW-1185">Reference proteome</keyword>
<dbReference type="PANTHER" id="PTHR11644:SF2">
    <property type="entry name" value="CYTIDINE DEAMINASE"/>
    <property type="match status" value="1"/>
</dbReference>
<dbReference type="EC" id="3.5.4.5" evidence="4 15"/>
<feature type="binding site" evidence="14">
    <location>
        <position position="56"/>
    </location>
    <ligand>
        <name>Zn(2+)</name>
        <dbReference type="ChEBI" id="CHEBI:29105"/>
        <note>catalytic</note>
    </ligand>
</feature>
<comment type="catalytic activity">
    <reaction evidence="11 15">
        <text>cytidine + H2O + H(+) = uridine + NH4(+)</text>
        <dbReference type="Rhea" id="RHEA:16069"/>
        <dbReference type="ChEBI" id="CHEBI:15377"/>
        <dbReference type="ChEBI" id="CHEBI:15378"/>
        <dbReference type="ChEBI" id="CHEBI:16704"/>
        <dbReference type="ChEBI" id="CHEBI:17562"/>
        <dbReference type="ChEBI" id="CHEBI:28938"/>
        <dbReference type="EC" id="3.5.4.5"/>
    </reaction>
</comment>
<evidence type="ECO:0000256" key="2">
    <source>
        <dbReference type="ARBA" id="ARBA00003949"/>
    </source>
</evidence>
<evidence type="ECO:0000256" key="6">
    <source>
        <dbReference type="ARBA" id="ARBA00022723"/>
    </source>
</evidence>
<dbReference type="InterPro" id="IPR050202">
    <property type="entry name" value="Cyt/Deoxycyt_deaminase"/>
</dbReference>
<evidence type="ECO:0000256" key="1">
    <source>
        <dbReference type="ARBA" id="ARBA00001947"/>
    </source>
</evidence>
<accession>A0A919UIN2</accession>
<dbReference type="NCBIfam" id="TIGR01354">
    <property type="entry name" value="cyt_deam_tetra"/>
    <property type="match status" value="1"/>
</dbReference>
<feature type="domain" description="CMP/dCMP-type deaminase" evidence="16">
    <location>
        <begin position="4"/>
        <end position="127"/>
    </location>
</feature>
<dbReference type="Gene3D" id="3.40.140.10">
    <property type="entry name" value="Cytidine Deaminase, domain 2"/>
    <property type="match status" value="1"/>
</dbReference>
<evidence type="ECO:0000256" key="12">
    <source>
        <dbReference type="PIRSR" id="PIRSR606262-1"/>
    </source>
</evidence>
<comment type="catalytic activity">
    <reaction evidence="10 15">
        <text>2'-deoxycytidine + H2O + H(+) = 2'-deoxyuridine + NH4(+)</text>
        <dbReference type="Rhea" id="RHEA:13433"/>
        <dbReference type="ChEBI" id="CHEBI:15377"/>
        <dbReference type="ChEBI" id="CHEBI:15378"/>
        <dbReference type="ChEBI" id="CHEBI:15698"/>
        <dbReference type="ChEBI" id="CHEBI:16450"/>
        <dbReference type="ChEBI" id="CHEBI:28938"/>
        <dbReference type="EC" id="3.5.4.5"/>
    </reaction>
</comment>
<dbReference type="SUPFAM" id="SSF53927">
    <property type="entry name" value="Cytidine deaminase-like"/>
    <property type="match status" value="1"/>
</dbReference>
<dbReference type="GO" id="GO:0005829">
    <property type="term" value="C:cytosol"/>
    <property type="evidence" value="ECO:0007669"/>
    <property type="project" value="TreeGrafter"/>
</dbReference>
<evidence type="ECO:0000256" key="3">
    <source>
        <dbReference type="ARBA" id="ARBA00006576"/>
    </source>
</evidence>
<comment type="caution">
    <text evidence="17">The sequence shown here is derived from an EMBL/GenBank/DDBJ whole genome shotgun (WGS) entry which is preliminary data.</text>
</comment>
<evidence type="ECO:0000256" key="13">
    <source>
        <dbReference type="PIRSR" id="PIRSR606262-2"/>
    </source>
</evidence>
<feature type="binding site" evidence="14">
    <location>
        <position position="93"/>
    </location>
    <ligand>
        <name>Zn(2+)</name>
        <dbReference type="ChEBI" id="CHEBI:29105"/>
        <note>catalytic</note>
    </ligand>
</feature>
<evidence type="ECO:0000256" key="8">
    <source>
        <dbReference type="ARBA" id="ARBA00022833"/>
    </source>
</evidence>
<dbReference type="GO" id="GO:0055086">
    <property type="term" value="P:nucleobase-containing small molecule metabolic process"/>
    <property type="evidence" value="ECO:0007669"/>
    <property type="project" value="UniProtKB-ARBA"/>
</dbReference>
<evidence type="ECO:0000313" key="17">
    <source>
        <dbReference type="EMBL" id="GIG53546.1"/>
    </source>
</evidence>
<feature type="active site" description="Proton donor" evidence="12">
    <location>
        <position position="58"/>
    </location>
</feature>
<dbReference type="GO" id="GO:0008270">
    <property type="term" value="F:zinc ion binding"/>
    <property type="evidence" value="ECO:0007669"/>
    <property type="project" value="UniProtKB-UniRule"/>
</dbReference>
<dbReference type="GO" id="GO:0072527">
    <property type="term" value="P:pyrimidine-containing compound metabolic process"/>
    <property type="evidence" value="ECO:0007669"/>
    <property type="project" value="UniProtKB-ARBA"/>
</dbReference>
<feature type="binding site" evidence="13">
    <location>
        <begin position="45"/>
        <end position="51"/>
    </location>
    <ligand>
        <name>substrate</name>
    </ligand>
</feature>
<dbReference type="NCBIfam" id="NF004064">
    <property type="entry name" value="PRK05578.1"/>
    <property type="match status" value="1"/>
</dbReference>
<evidence type="ECO:0000256" key="5">
    <source>
        <dbReference type="ARBA" id="ARBA00018266"/>
    </source>
</evidence>
<dbReference type="EMBL" id="BONR01000001">
    <property type="protein sequence ID" value="GIG53546.1"/>
    <property type="molecule type" value="Genomic_DNA"/>
</dbReference>
<gene>
    <name evidence="17" type="ORF">Dac01nite_02980</name>
</gene>